<feature type="compositionally biased region" description="Basic and acidic residues" evidence="1">
    <location>
        <begin position="10"/>
        <end position="48"/>
    </location>
</feature>
<evidence type="ECO:0000313" key="2">
    <source>
        <dbReference type="EMBL" id="KAK7428981.1"/>
    </source>
</evidence>
<comment type="caution">
    <text evidence="2">The sequence shown here is derived from an EMBL/GenBank/DDBJ whole genome shotgun (WGS) entry which is preliminary data.</text>
</comment>
<gene>
    <name evidence="2" type="ORF">QQZ08_004493</name>
</gene>
<feature type="compositionally biased region" description="Basic residues" evidence="1">
    <location>
        <begin position="223"/>
        <end position="232"/>
    </location>
</feature>
<organism evidence="2 3">
    <name type="scientific">Neonectria magnoliae</name>
    <dbReference type="NCBI Taxonomy" id="2732573"/>
    <lineage>
        <taxon>Eukaryota</taxon>
        <taxon>Fungi</taxon>
        <taxon>Dikarya</taxon>
        <taxon>Ascomycota</taxon>
        <taxon>Pezizomycotina</taxon>
        <taxon>Sordariomycetes</taxon>
        <taxon>Hypocreomycetidae</taxon>
        <taxon>Hypocreales</taxon>
        <taxon>Nectriaceae</taxon>
        <taxon>Neonectria</taxon>
    </lineage>
</organism>
<feature type="region of interest" description="Disordered" evidence="1">
    <location>
        <begin position="1"/>
        <end position="65"/>
    </location>
</feature>
<feature type="compositionally biased region" description="Basic and acidic residues" evidence="1">
    <location>
        <begin position="77"/>
        <end position="94"/>
    </location>
</feature>
<feature type="compositionally biased region" description="Pro residues" evidence="1">
    <location>
        <begin position="249"/>
        <end position="259"/>
    </location>
</feature>
<keyword evidence="3" id="KW-1185">Reference proteome</keyword>
<feature type="region of interest" description="Disordered" evidence="1">
    <location>
        <begin position="167"/>
        <end position="194"/>
    </location>
</feature>
<accession>A0ABR1I655</accession>
<proteinExistence type="predicted"/>
<feature type="region of interest" description="Disordered" evidence="1">
    <location>
        <begin position="209"/>
        <end position="286"/>
    </location>
</feature>
<sequence>MPRAEPVKVPLEEIRRTLEDLDRQRARDRSRRVPEATQPRDEGGRELVDEATLQPLREAPQEPVRIPLDEIRRTIYDLDRQHAEEGAHRREGNRPPKASEPQPRGGKVILPPKEIAHTLSDLDRQHAEETTRRRRVARPQEVMESEFRNAKLRVPLEDVTRTLHGLERRHTQETAHRRQGTLLQTAMEPQLRDGKLRVPLEEIVRISDGLDREHAEHQAGRPRQPHQARRGRQCPQRPGATELLQRPTTPEPTFPPQTPPSRKRRSAQQGLLTPPPSGQGRPRKRPRLLHETVQLQQRSIDAILQHRESCFRAKKDASVGRSWCKEVPLAL</sequence>
<protein>
    <submittedName>
        <fullName evidence="2">Uncharacterized protein</fullName>
    </submittedName>
</protein>
<feature type="region of interest" description="Disordered" evidence="1">
    <location>
        <begin position="77"/>
        <end position="142"/>
    </location>
</feature>
<evidence type="ECO:0000256" key="1">
    <source>
        <dbReference type="SAM" id="MobiDB-lite"/>
    </source>
</evidence>
<reference evidence="2 3" key="1">
    <citation type="journal article" date="2025" name="Microbiol. Resour. Announc.">
        <title>Draft genome sequences for Neonectria magnoliae and Neonectria punicea, canker pathogens of Liriodendron tulipifera and Acer saccharum in West Virginia.</title>
        <authorList>
            <person name="Petronek H.M."/>
            <person name="Kasson M.T."/>
            <person name="Metheny A.M."/>
            <person name="Stauder C.M."/>
            <person name="Lovett B."/>
            <person name="Lynch S.C."/>
            <person name="Garnas J.R."/>
            <person name="Kasson L.R."/>
            <person name="Stajich J.E."/>
        </authorList>
    </citation>
    <scope>NUCLEOTIDE SEQUENCE [LARGE SCALE GENOMIC DNA]</scope>
    <source>
        <strain evidence="2 3">NRRL 64651</strain>
    </source>
</reference>
<dbReference type="EMBL" id="JAZAVK010000034">
    <property type="protein sequence ID" value="KAK7428981.1"/>
    <property type="molecule type" value="Genomic_DNA"/>
</dbReference>
<dbReference type="Proteomes" id="UP001498421">
    <property type="component" value="Unassembled WGS sequence"/>
</dbReference>
<feature type="compositionally biased region" description="Basic and acidic residues" evidence="1">
    <location>
        <begin position="167"/>
        <end position="176"/>
    </location>
</feature>
<name>A0ABR1I655_9HYPO</name>
<feature type="compositionally biased region" description="Basic and acidic residues" evidence="1">
    <location>
        <begin position="209"/>
        <end position="219"/>
    </location>
</feature>
<evidence type="ECO:0000313" key="3">
    <source>
        <dbReference type="Proteomes" id="UP001498421"/>
    </source>
</evidence>
<feature type="compositionally biased region" description="Basic and acidic residues" evidence="1">
    <location>
        <begin position="114"/>
        <end position="131"/>
    </location>
</feature>